<sequence>MDRRYRDLNDRTRPGLDYDRYQRSDRNDDTYYNARHLDEQFERDYQRERGGWHDTRSQYPNSYQNDRRDSFGQDWRERDSFRNDFGYQRNDRDRERNYSGNFSHDRDRYSSYQDDFRGDQGLYRGDRDRDESLRGNIRQGYGISSYDGTSDRFNTLDSDRNREGAGDDQVYYSGDRDGYESSRFGGGIGDSFPGSHRGVPDTSYGLGNFSDGYSVGTGSSYGGKNYGGGTGYQTGHRGGSFGNHTYGNSAGNYGGYGSMQGGTYGGRTGLGGDTSHNSNRYINELGGFS</sequence>
<proteinExistence type="predicted"/>
<feature type="compositionally biased region" description="Basic and acidic residues" evidence="1">
    <location>
        <begin position="89"/>
        <end position="133"/>
    </location>
</feature>
<feature type="compositionally biased region" description="Polar residues" evidence="1">
    <location>
        <begin position="146"/>
        <end position="156"/>
    </location>
</feature>
<feature type="region of interest" description="Disordered" evidence="1">
    <location>
        <begin position="270"/>
        <end position="289"/>
    </location>
</feature>
<keyword evidence="3" id="KW-1185">Reference proteome</keyword>
<evidence type="ECO:0000256" key="1">
    <source>
        <dbReference type="SAM" id="MobiDB-lite"/>
    </source>
</evidence>
<dbReference type="EMBL" id="FZOQ01000015">
    <property type="protein sequence ID" value="SNS86880.1"/>
    <property type="molecule type" value="Genomic_DNA"/>
</dbReference>
<evidence type="ECO:0000313" key="3">
    <source>
        <dbReference type="Proteomes" id="UP000198432"/>
    </source>
</evidence>
<evidence type="ECO:0000313" key="2">
    <source>
        <dbReference type="EMBL" id="SNS86880.1"/>
    </source>
</evidence>
<dbReference type="OrthoDB" id="854110at2"/>
<accession>A0A239HZS4</accession>
<dbReference type="Proteomes" id="UP000198432">
    <property type="component" value="Unassembled WGS sequence"/>
</dbReference>
<dbReference type="RefSeq" id="WP_089320270.1">
    <property type="nucleotide sequence ID" value="NZ_FZOQ01000015.1"/>
</dbReference>
<feature type="compositionally biased region" description="Basic and acidic residues" evidence="1">
    <location>
        <begin position="1"/>
        <end position="56"/>
    </location>
</feature>
<gene>
    <name evidence="2" type="ORF">SAMN06296052_11563</name>
</gene>
<protein>
    <submittedName>
        <fullName evidence="2">Uncharacterized protein</fullName>
    </submittedName>
</protein>
<dbReference type="AlphaFoldDB" id="A0A239HZS4"/>
<feature type="region of interest" description="Disordered" evidence="1">
    <location>
        <begin position="1"/>
        <end position="71"/>
    </location>
</feature>
<reference evidence="3" key="1">
    <citation type="submission" date="2017-06" db="EMBL/GenBank/DDBJ databases">
        <authorList>
            <person name="Varghese N."/>
            <person name="Submissions S."/>
        </authorList>
    </citation>
    <scope>NUCLEOTIDE SEQUENCE [LARGE SCALE GENOMIC DNA]</scope>
    <source>
        <strain evidence="3">NKM1</strain>
    </source>
</reference>
<name>A0A239HZS4_9BACT</name>
<organism evidence="2 3">
    <name type="scientific">Pontibacter ummariensis</name>
    <dbReference type="NCBI Taxonomy" id="1610492"/>
    <lineage>
        <taxon>Bacteria</taxon>
        <taxon>Pseudomonadati</taxon>
        <taxon>Bacteroidota</taxon>
        <taxon>Cytophagia</taxon>
        <taxon>Cytophagales</taxon>
        <taxon>Hymenobacteraceae</taxon>
        <taxon>Pontibacter</taxon>
    </lineage>
</organism>
<feature type="region of interest" description="Disordered" evidence="1">
    <location>
        <begin position="86"/>
        <end position="174"/>
    </location>
</feature>